<dbReference type="AlphaFoldDB" id="A0A5B0Q0U3"/>
<keyword evidence="2" id="KW-1185">Reference proteome</keyword>
<proteinExistence type="predicted"/>
<protein>
    <submittedName>
        <fullName evidence="1">Uncharacterized protein</fullName>
    </submittedName>
</protein>
<gene>
    <name evidence="1" type="ORF">PGT21_036864</name>
</gene>
<dbReference type="EMBL" id="VSWC01000040">
    <property type="protein sequence ID" value="KAA1106659.1"/>
    <property type="molecule type" value="Genomic_DNA"/>
</dbReference>
<reference evidence="1 2" key="1">
    <citation type="submission" date="2019-05" db="EMBL/GenBank/DDBJ databases">
        <title>Emergence of the Ug99 lineage of the wheat stem rust pathogen through somatic hybridization.</title>
        <authorList>
            <person name="Li F."/>
            <person name="Upadhyaya N.M."/>
            <person name="Sperschneider J."/>
            <person name="Matny O."/>
            <person name="Nguyen-Phuc H."/>
            <person name="Mago R."/>
            <person name="Raley C."/>
            <person name="Miller M.E."/>
            <person name="Silverstein K.A.T."/>
            <person name="Henningsen E."/>
            <person name="Hirsch C.D."/>
            <person name="Visser B."/>
            <person name="Pretorius Z.A."/>
            <person name="Steffenson B.J."/>
            <person name="Schwessinger B."/>
            <person name="Dodds P.N."/>
            <person name="Figueroa M."/>
        </authorList>
    </citation>
    <scope>NUCLEOTIDE SEQUENCE [LARGE SCALE GENOMIC DNA]</scope>
    <source>
        <strain evidence="1">21-0</strain>
    </source>
</reference>
<dbReference type="Proteomes" id="UP000324748">
    <property type="component" value="Unassembled WGS sequence"/>
</dbReference>
<sequence length="165" mass="17962">MPVPVSIPIKTADIFDRVRLPTSSSGFDRIFRASTTNRVIFLPSAESIKVIGQDQSASGCSASRRLIGAVSIGPAHININYRHCQIPRPTPASAGVAGRVALRSRFRGSVLIPPQEVPEPVEAFRIKSHVCPTIAPPQEVPEPVEAFRIKSHRSIECEASNKNKF</sequence>
<organism evidence="1 2">
    <name type="scientific">Puccinia graminis f. sp. tritici</name>
    <dbReference type="NCBI Taxonomy" id="56615"/>
    <lineage>
        <taxon>Eukaryota</taxon>
        <taxon>Fungi</taxon>
        <taxon>Dikarya</taxon>
        <taxon>Basidiomycota</taxon>
        <taxon>Pucciniomycotina</taxon>
        <taxon>Pucciniomycetes</taxon>
        <taxon>Pucciniales</taxon>
        <taxon>Pucciniaceae</taxon>
        <taxon>Puccinia</taxon>
    </lineage>
</organism>
<accession>A0A5B0Q0U3</accession>
<evidence type="ECO:0000313" key="1">
    <source>
        <dbReference type="EMBL" id="KAA1106659.1"/>
    </source>
</evidence>
<evidence type="ECO:0000313" key="2">
    <source>
        <dbReference type="Proteomes" id="UP000324748"/>
    </source>
</evidence>
<name>A0A5B0Q0U3_PUCGR</name>
<comment type="caution">
    <text evidence="1">The sequence shown here is derived from an EMBL/GenBank/DDBJ whole genome shotgun (WGS) entry which is preliminary data.</text>
</comment>